<dbReference type="Pfam" id="PF14541">
    <property type="entry name" value="TAXi_C"/>
    <property type="match status" value="1"/>
</dbReference>
<gene>
    <name evidence="11" type="ORF">RJ641_034994</name>
</gene>
<evidence type="ECO:0000313" key="11">
    <source>
        <dbReference type="EMBL" id="KAK6934839.1"/>
    </source>
</evidence>
<dbReference type="InterPro" id="IPR032861">
    <property type="entry name" value="TAXi_N"/>
</dbReference>
<dbReference type="CDD" id="cd05476">
    <property type="entry name" value="pepsin_A_like_plant"/>
    <property type="match status" value="1"/>
</dbReference>
<sequence>MSSFNLPSLFTTLTIICLINISKISQTSADGFSVNLIHRDSPFSPLYNPGESQYDRLRKAIARSVIRANRFSPTKVVGAAKDFQTDLEYADGEYIMKYSVGTPPFNVFSIADTGSDLIWSQCKPCDLCYKQNAPLFDPKSSSTYRVFSCQTDQCQELPLPSCRAGNVCSYSYSYGDSSFSDGDLAADTITFNSTSGRSVQFPKVTIGCGRSNGGTFSNKTSGIVGLGGGPLSLVSQLKSAISGKFSYCMAPLSKSDVITKINFGSNAVVSGSGAVSIPLVDKDPDAYYYVTLKGISVGTTMVPYKSSSSNNVNADVDEGNIIVDSGTVLTFLPSDMYSEVESVLDKAIGGKRSDSPIGFLKLCYNVEDGNELNIPIVTVHFDGGDVQLHPVNTFVRITDDLVCFTMVPASEGLVPIYGNLSQVNFLVGYDIVNKQVTFKPTDCTDQ</sequence>
<feature type="domain" description="Peptidase A1" evidence="10">
    <location>
        <begin position="94"/>
        <end position="439"/>
    </location>
</feature>
<keyword evidence="12" id="KW-1185">Reference proteome</keyword>
<dbReference type="AlphaFoldDB" id="A0AAN8VJJ9"/>
<dbReference type="PROSITE" id="PS51767">
    <property type="entry name" value="PEPTIDASE_A1"/>
    <property type="match status" value="1"/>
</dbReference>
<keyword evidence="11" id="KW-0119">Carbohydrate metabolism</keyword>
<comment type="subcellular location">
    <subcellularLocation>
        <location evidence="1">Secreted</location>
    </subcellularLocation>
</comment>
<reference evidence="11 12" key="1">
    <citation type="submission" date="2023-12" db="EMBL/GenBank/DDBJ databases">
        <title>A high-quality genome assembly for Dillenia turbinata (Dilleniales).</title>
        <authorList>
            <person name="Chanderbali A."/>
        </authorList>
    </citation>
    <scope>NUCLEOTIDE SEQUENCE [LARGE SCALE GENOMIC DNA]</scope>
    <source>
        <strain evidence="11">LSX21</strain>
        <tissue evidence="11">Leaf</tissue>
    </source>
</reference>
<dbReference type="Proteomes" id="UP001370490">
    <property type="component" value="Unassembled WGS sequence"/>
</dbReference>
<evidence type="ECO:0000256" key="4">
    <source>
        <dbReference type="ARBA" id="ARBA00022670"/>
    </source>
</evidence>
<evidence type="ECO:0000256" key="7">
    <source>
        <dbReference type="ARBA" id="ARBA00022801"/>
    </source>
</evidence>
<dbReference type="Gene3D" id="2.40.70.10">
    <property type="entry name" value="Acid Proteases"/>
    <property type="match status" value="2"/>
</dbReference>
<evidence type="ECO:0000256" key="2">
    <source>
        <dbReference type="ARBA" id="ARBA00007447"/>
    </source>
</evidence>
<keyword evidence="6" id="KW-0064">Aspartyl protease</keyword>
<evidence type="ECO:0000256" key="3">
    <source>
        <dbReference type="ARBA" id="ARBA00022525"/>
    </source>
</evidence>
<dbReference type="FunFam" id="2.40.70.10:FF:000050">
    <property type="entry name" value="Aspartic proteinase CDR1"/>
    <property type="match status" value="1"/>
</dbReference>
<keyword evidence="11" id="KW-0624">Polysaccharide degradation</keyword>
<dbReference type="PANTHER" id="PTHR47967">
    <property type="entry name" value="OS07G0603500 PROTEIN-RELATED"/>
    <property type="match status" value="1"/>
</dbReference>
<keyword evidence="3" id="KW-0964">Secreted</keyword>
<dbReference type="PANTHER" id="PTHR47967:SF128">
    <property type="entry name" value="ASPARTIC PROTEINASE CDR1-LIKE"/>
    <property type="match status" value="1"/>
</dbReference>
<feature type="chain" id="PRO_5042871758" evidence="9">
    <location>
        <begin position="30"/>
        <end position="446"/>
    </location>
</feature>
<keyword evidence="5 9" id="KW-0732">Signal</keyword>
<dbReference type="InterPro" id="IPR034161">
    <property type="entry name" value="Pepsin-like_plant"/>
</dbReference>
<dbReference type="InterPro" id="IPR033121">
    <property type="entry name" value="PEPTIDASE_A1"/>
</dbReference>
<evidence type="ECO:0000256" key="9">
    <source>
        <dbReference type="SAM" id="SignalP"/>
    </source>
</evidence>
<evidence type="ECO:0000256" key="8">
    <source>
        <dbReference type="ARBA" id="ARBA00023180"/>
    </source>
</evidence>
<dbReference type="EMBL" id="JBAMMX010000008">
    <property type="protein sequence ID" value="KAK6934839.1"/>
    <property type="molecule type" value="Genomic_DNA"/>
</dbReference>
<dbReference type="GO" id="GO:0045493">
    <property type="term" value="P:xylan catabolic process"/>
    <property type="evidence" value="ECO:0007669"/>
    <property type="project" value="UniProtKB-KW"/>
</dbReference>
<dbReference type="GO" id="GO:0006508">
    <property type="term" value="P:proteolysis"/>
    <property type="evidence" value="ECO:0007669"/>
    <property type="project" value="UniProtKB-KW"/>
</dbReference>
<keyword evidence="4" id="KW-0645">Protease</keyword>
<dbReference type="GO" id="GO:0005576">
    <property type="term" value="C:extracellular region"/>
    <property type="evidence" value="ECO:0007669"/>
    <property type="project" value="UniProtKB-SubCell"/>
</dbReference>
<keyword evidence="8" id="KW-0325">Glycoprotein</keyword>
<dbReference type="SUPFAM" id="SSF50630">
    <property type="entry name" value="Acid proteases"/>
    <property type="match status" value="1"/>
</dbReference>
<dbReference type="FunFam" id="2.40.70.10:FF:000016">
    <property type="entry name" value="Probable aspartic protease At2g35615"/>
    <property type="match status" value="1"/>
</dbReference>
<evidence type="ECO:0000259" key="10">
    <source>
        <dbReference type="PROSITE" id="PS51767"/>
    </source>
</evidence>
<dbReference type="Pfam" id="PF14543">
    <property type="entry name" value="TAXi_N"/>
    <property type="match status" value="1"/>
</dbReference>
<name>A0AAN8VJJ9_9MAGN</name>
<protein>
    <submittedName>
        <fullName evidence="11">Xylanase inhibitor, C-terminal</fullName>
    </submittedName>
</protein>
<evidence type="ECO:0000256" key="6">
    <source>
        <dbReference type="ARBA" id="ARBA00022750"/>
    </source>
</evidence>
<evidence type="ECO:0000256" key="1">
    <source>
        <dbReference type="ARBA" id="ARBA00004613"/>
    </source>
</evidence>
<dbReference type="InterPro" id="IPR021109">
    <property type="entry name" value="Peptidase_aspartic_dom_sf"/>
</dbReference>
<comment type="caution">
    <text evidence="11">The sequence shown here is derived from an EMBL/GenBank/DDBJ whole genome shotgun (WGS) entry which is preliminary data.</text>
</comment>
<keyword evidence="7 11" id="KW-0378">Hydrolase</keyword>
<dbReference type="InterPro" id="IPR051708">
    <property type="entry name" value="Plant_Aspart_Prot_A1"/>
</dbReference>
<dbReference type="GO" id="GO:0004190">
    <property type="term" value="F:aspartic-type endopeptidase activity"/>
    <property type="evidence" value="ECO:0007669"/>
    <property type="project" value="UniProtKB-KW"/>
</dbReference>
<dbReference type="GO" id="GO:0016798">
    <property type="term" value="F:hydrolase activity, acting on glycosyl bonds"/>
    <property type="evidence" value="ECO:0007669"/>
    <property type="project" value="UniProtKB-KW"/>
</dbReference>
<organism evidence="11 12">
    <name type="scientific">Dillenia turbinata</name>
    <dbReference type="NCBI Taxonomy" id="194707"/>
    <lineage>
        <taxon>Eukaryota</taxon>
        <taxon>Viridiplantae</taxon>
        <taxon>Streptophyta</taxon>
        <taxon>Embryophyta</taxon>
        <taxon>Tracheophyta</taxon>
        <taxon>Spermatophyta</taxon>
        <taxon>Magnoliopsida</taxon>
        <taxon>eudicotyledons</taxon>
        <taxon>Gunneridae</taxon>
        <taxon>Pentapetalae</taxon>
        <taxon>Dilleniales</taxon>
        <taxon>Dilleniaceae</taxon>
        <taxon>Dillenia</taxon>
    </lineage>
</organism>
<accession>A0AAN8VJJ9</accession>
<proteinExistence type="inferred from homology"/>
<dbReference type="InterPro" id="IPR032799">
    <property type="entry name" value="TAXi_C"/>
</dbReference>
<keyword evidence="11" id="KW-0326">Glycosidase</keyword>
<evidence type="ECO:0000256" key="5">
    <source>
        <dbReference type="ARBA" id="ARBA00022729"/>
    </source>
</evidence>
<feature type="signal peptide" evidence="9">
    <location>
        <begin position="1"/>
        <end position="29"/>
    </location>
</feature>
<keyword evidence="11" id="KW-0858">Xylan degradation</keyword>
<comment type="similarity">
    <text evidence="2">Belongs to the peptidase A1 family.</text>
</comment>
<evidence type="ECO:0000313" key="12">
    <source>
        <dbReference type="Proteomes" id="UP001370490"/>
    </source>
</evidence>